<sequence length="337" mass="36653">MNGIPRRKTAFVTGGTGFLGWEITRQLLASGHHVVALSRSGDLPGDLPRNELDIVRGDLDDVETLTEAMRGVSVVYHVAADVRMWRAQWAEIERTNVTGTRNMLAAARRAGAPRFVFTSTGSTIGKPYPSTEAIVTVDESSVYNFAALRMVYPHTKWLAEQEVERAGREGLFVVITHPVAVFGPGDWKRNVLPLFLATRKGTTIAAPSGIRTTCDVRDVATAHLAAAERGSAGRHYILGGEALSVGALLTRIAAAAGGKAPRFTMPDRVVMGLSFLMESAARITGRPPLLSHEMALQSTLRVRMSSERAARELGYTSRPLDVSLADAVRFYREQGWL</sequence>
<keyword evidence="3" id="KW-1185">Reference proteome</keyword>
<feature type="domain" description="Ketoreductase" evidence="1">
    <location>
        <begin position="8"/>
        <end position="150"/>
    </location>
</feature>
<dbReference type="GO" id="GO:0004029">
    <property type="term" value="F:aldehyde dehydrogenase (NAD+) activity"/>
    <property type="evidence" value="ECO:0007669"/>
    <property type="project" value="TreeGrafter"/>
</dbReference>
<dbReference type="GO" id="GO:0005737">
    <property type="term" value="C:cytoplasm"/>
    <property type="evidence" value="ECO:0007669"/>
    <property type="project" value="TreeGrafter"/>
</dbReference>
<accession>A0A4U1JL62</accession>
<dbReference type="Pfam" id="PF01370">
    <property type="entry name" value="Epimerase"/>
    <property type="match status" value="1"/>
</dbReference>
<comment type="caution">
    <text evidence="2">The sequence shown here is derived from an EMBL/GenBank/DDBJ whole genome shotgun (WGS) entry which is preliminary data.</text>
</comment>
<name>A0A4U1JL62_9BACT</name>
<proteinExistence type="predicted"/>
<organism evidence="2 3">
    <name type="scientific">Polyangium fumosum</name>
    <dbReference type="NCBI Taxonomy" id="889272"/>
    <lineage>
        <taxon>Bacteria</taxon>
        <taxon>Pseudomonadati</taxon>
        <taxon>Myxococcota</taxon>
        <taxon>Polyangia</taxon>
        <taxon>Polyangiales</taxon>
        <taxon>Polyangiaceae</taxon>
        <taxon>Polyangium</taxon>
    </lineage>
</organism>
<dbReference type="Gene3D" id="3.40.50.720">
    <property type="entry name" value="NAD(P)-binding Rossmann-like Domain"/>
    <property type="match status" value="1"/>
</dbReference>
<dbReference type="RefSeq" id="WP_136927310.1">
    <property type="nucleotide sequence ID" value="NZ_SSMQ01000002.1"/>
</dbReference>
<dbReference type="InterPro" id="IPR001509">
    <property type="entry name" value="Epimerase_deHydtase"/>
</dbReference>
<evidence type="ECO:0000313" key="3">
    <source>
        <dbReference type="Proteomes" id="UP000309215"/>
    </source>
</evidence>
<dbReference type="PANTHER" id="PTHR48079:SF6">
    <property type="entry name" value="NAD(P)-BINDING DOMAIN-CONTAINING PROTEIN-RELATED"/>
    <property type="match status" value="1"/>
</dbReference>
<dbReference type="EMBL" id="SSMQ01000002">
    <property type="protein sequence ID" value="TKD12673.1"/>
    <property type="molecule type" value="Genomic_DNA"/>
</dbReference>
<evidence type="ECO:0000313" key="2">
    <source>
        <dbReference type="EMBL" id="TKD12673.1"/>
    </source>
</evidence>
<dbReference type="AlphaFoldDB" id="A0A4U1JL62"/>
<protein>
    <submittedName>
        <fullName evidence="2">NAD-dependent epimerase/dehydratase family protein</fullName>
    </submittedName>
</protein>
<dbReference type="InterPro" id="IPR057326">
    <property type="entry name" value="KR_dom"/>
</dbReference>
<evidence type="ECO:0000259" key="1">
    <source>
        <dbReference type="SMART" id="SM00822"/>
    </source>
</evidence>
<dbReference type="SMART" id="SM00822">
    <property type="entry name" value="PKS_KR"/>
    <property type="match status" value="1"/>
</dbReference>
<dbReference type="SUPFAM" id="SSF51735">
    <property type="entry name" value="NAD(P)-binding Rossmann-fold domains"/>
    <property type="match status" value="1"/>
</dbReference>
<gene>
    <name evidence="2" type="ORF">E8A74_02670</name>
</gene>
<dbReference type="Proteomes" id="UP000309215">
    <property type="component" value="Unassembled WGS sequence"/>
</dbReference>
<dbReference type="PANTHER" id="PTHR48079">
    <property type="entry name" value="PROTEIN YEEZ"/>
    <property type="match status" value="1"/>
</dbReference>
<dbReference type="OrthoDB" id="9814124at2"/>
<dbReference type="InterPro" id="IPR036291">
    <property type="entry name" value="NAD(P)-bd_dom_sf"/>
</dbReference>
<reference evidence="2 3" key="1">
    <citation type="submission" date="2019-04" db="EMBL/GenBank/DDBJ databases">
        <authorList>
            <person name="Li Y."/>
            <person name="Wang J."/>
        </authorList>
    </citation>
    <scope>NUCLEOTIDE SEQUENCE [LARGE SCALE GENOMIC DNA]</scope>
    <source>
        <strain evidence="2 3">DSM 14668</strain>
    </source>
</reference>
<dbReference type="InterPro" id="IPR051783">
    <property type="entry name" value="NAD(P)-dependent_oxidoreduct"/>
</dbReference>